<dbReference type="OrthoDB" id="5101730at2759"/>
<evidence type="ECO:0000313" key="2">
    <source>
        <dbReference type="Proteomes" id="UP001152049"/>
    </source>
</evidence>
<organism evidence="1 2">
    <name type="scientific">Fusarium torreyae</name>
    <dbReference type="NCBI Taxonomy" id="1237075"/>
    <lineage>
        <taxon>Eukaryota</taxon>
        <taxon>Fungi</taxon>
        <taxon>Dikarya</taxon>
        <taxon>Ascomycota</taxon>
        <taxon>Pezizomycotina</taxon>
        <taxon>Sordariomycetes</taxon>
        <taxon>Hypocreomycetidae</taxon>
        <taxon>Hypocreales</taxon>
        <taxon>Nectriaceae</taxon>
        <taxon>Fusarium</taxon>
    </lineage>
</organism>
<reference evidence="1" key="1">
    <citation type="submission" date="2022-09" db="EMBL/GenBank/DDBJ databases">
        <title>Fusarium specimens isolated from Avocado Roots.</title>
        <authorList>
            <person name="Stajich J."/>
            <person name="Roper C."/>
            <person name="Heimlech-Rivalta G."/>
        </authorList>
    </citation>
    <scope>NUCLEOTIDE SEQUENCE</scope>
    <source>
        <strain evidence="1">CF00136</strain>
    </source>
</reference>
<accession>A0A9W8RWT9</accession>
<dbReference type="AlphaFoldDB" id="A0A9W8RWT9"/>
<dbReference type="EMBL" id="JAOQAZ010000019">
    <property type="protein sequence ID" value="KAJ4256096.1"/>
    <property type="molecule type" value="Genomic_DNA"/>
</dbReference>
<comment type="caution">
    <text evidence="1">The sequence shown here is derived from an EMBL/GenBank/DDBJ whole genome shotgun (WGS) entry which is preliminary data.</text>
</comment>
<evidence type="ECO:0000313" key="1">
    <source>
        <dbReference type="EMBL" id="KAJ4256096.1"/>
    </source>
</evidence>
<sequence>MKPLTLDKKRSVLEVLRTGARTKMVDQELAKHPVDKLFTSNEFKAKRELRRWYNVEGRRAYPATTTVAQKYGLTKKEFEYFFTIASPNGQERVFYSYHVLSRPQAMACGWDWWVMIELCDAMVQNMKSQCNKHAEAAGQD</sequence>
<protein>
    <submittedName>
        <fullName evidence="1">Uncharacterized protein</fullName>
    </submittedName>
</protein>
<keyword evidence="2" id="KW-1185">Reference proteome</keyword>
<dbReference type="Proteomes" id="UP001152049">
    <property type="component" value="Unassembled WGS sequence"/>
</dbReference>
<gene>
    <name evidence="1" type="ORF">NW762_009172</name>
</gene>
<proteinExistence type="predicted"/>
<name>A0A9W8RWT9_9HYPO</name>